<comment type="caution">
    <text evidence="2">The sequence shown here is derived from an EMBL/GenBank/DDBJ whole genome shotgun (WGS) entry which is preliminary data.</text>
</comment>
<evidence type="ECO:0000256" key="1">
    <source>
        <dbReference type="SAM" id="MobiDB-lite"/>
    </source>
</evidence>
<feature type="compositionally biased region" description="Acidic residues" evidence="1">
    <location>
        <begin position="284"/>
        <end position="293"/>
    </location>
</feature>
<reference evidence="2 3" key="1">
    <citation type="submission" date="2018-08" db="EMBL/GenBank/DDBJ databases">
        <title>Genome and evolution of the arbuscular mycorrhizal fungus Diversispora epigaea (formerly Glomus versiforme) and its bacterial endosymbionts.</title>
        <authorList>
            <person name="Sun X."/>
            <person name="Fei Z."/>
            <person name="Harrison M."/>
        </authorList>
    </citation>
    <scope>NUCLEOTIDE SEQUENCE [LARGE SCALE GENOMIC DNA]</scope>
    <source>
        <strain evidence="2 3">IT104</strain>
    </source>
</reference>
<feature type="compositionally biased region" description="Low complexity" evidence="1">
    <location>
        <begin position="246"/>
        <end position="283"/>
    </location>
</feature>
<dbReference type="STRING" id="1348612.A0A397JSE1"/>
<dbReference type="Proteomes" id="UP000266861">
    <property type="component" value="Unassembled WGS sequence"/>
</dbReference>
<sequence length="385" mass="42393">MVSVTTSITTTNTFTLNKKTLLSSSSSKKLSEHGLNTKLTEIFNKIGNLDIAQQGIQELYEFLLEYPESDVKVNMFLANSGSFFQKYIRKALNDITKREMQKIGMIPTTTTSSTATSSTATSSTATSSTATSPTTSLPSSPTSFSTSLPSSSTTSLSSTLSAENSLNDNDTNTNNNNDNNNDNNSNNNNDNNNNNNIISTSNISNSNSNSQILPKKPPHKFIINRCPNATVNKTSLKEDKEISKMPTTSITNNSITTIPSSSSSSPSSSSEDISSEEISNTSVDNDEDKDDNNDNSTKSKHTLSQEFLDNLTKETFEITRTRLFNIFQIEKYKQDNRRASLPNLETFKSDAERLENAKHILQTRFGINPRRATWSGLSIQQQSVF</sequence>
<accession>A0A397JSE1</accession>
<evidence type="ECO:0000313" key="3">
    <source>
        <dbReference type="Proteomes" id="UP000266861"/>
    </source>
</evidence>
<proteinExistence type="predicted"/>
<feature type="region of interest" description="Disordered" evidence="1">
    <location>
        <begin position="103"/>
        <end position="301"/>
    </location>
</feature>
<evidence type="ECO:0000313" key="2">
    <source>
        <dbReference type="EMBL" id="RHZ89828.1"/>
    </source>
</evidence>
<keyword evidence="3" id="KW-1185">Reference proteome</keyword>
<organism evidence="2 3">
    <name type="scientific">Diversispora epigaea</name>
    <dbReference type="NCBI Taxonomy" id="1348612"/>
    <lineage>
        <taxon>Eukaryota</taxon>
        <taxon>Fungi</taxon>
        <taxon>Fungi incertae sedis</taxon>
        <taxon>Mucoromycota</taxon>
        <taxon>Glomeromycotina</taxon>
        <taxon>Glomeromycetes</taxon>
        <taxon>Diversisporales</taxon>
        <taxon>Diversisporaceae</taxon>
        <taxon>Diversispora</taxon>
    </lineage>
</organism>
<gene>
    <name evidence="2" type="ORF">Glove_9g31</name>
</gene>
<dbReference type="AlphaFoldDB" id="A0A397JSE1"/>
<feature type="compositionally biased region" description="Low complexity" evidence="1">
    <location>
        <begin position="107"/>
        <end position="210"/>
    </location>
</feature>
<dbReference type="OrthoDB" id="205662at2759"/>
<dbReference type="EMBL" id="PQFF01000007">
    <property type="protein sequence ID" value="RHZ89828.1"/>
    <property type="molecule type" value="Genomic_DNA"/>
</dbReference>
<name>A0A397JSE1_9GLOM</name>
<protein>
    <submittedName>
        <fullName evidence="2">Uncharacterized protein</fullName>
    </submittedName>
</protein>